<comment type="caution">
    <text evidence="3">The sequence shown here is derived from an EMBL/GenBank/DDBJ whole genome shotgun (WGS) entry which is preliminary data.</text>
</comment>
<protein>
    <recommendedName>
        <fullName evidence="2">AB hydrolase-1 domain-containing protein</fullName>
    </recommendedName>
</protein>
<dbReference type="InterPro" id="IPR029058">
    <property type="entry name" value="AB_hydrolase_fold"/>
</dbReference>
<dbReference type="OrthoDB" id="94039at2759"/>
<keyword evidence="4" id="KW-1185">Reference proteome</keyword>
<proteinExistence type="predicted"/>
<dbReference type="Gene3D" id="3.40.50.1820">
    <property type="entry name" value="alpha/beta hydrolase"/>
    <property type="match status" value="1"/>
</dbReference>
<feature type="domain" description="AB hydrolase-1" evidence="2">
    <location>
        <begin position="162"/>
        <end position="339"/>
    </location>
</feature>
<dbReference type="SUPFAM" id="SSF53474">
    <property type="entry name" value="alpha/beta-Hydrolases"/>
    <property type="match status" value="1"/>
</dbReference>
<evidence type="ECO:0000256" key="1">
    <source>
        <dbReference type="SAM" id="SignalP"/>
    </source>
</evidence>
<organism evidence="3 4">
    <name type="scientific">Austropuccinia psidii MF-1</name>
    <dbReference type="NCBI Taxonomy" id="1389203"/>
    <lineage>
        <taxon>Eukaryota</taxon>
        <taxon>Fungi</taxon>
        <taxon>Dikarya</taxon>
        <taxon>Basidiomycota</taxon>
        <taxon>Pucciniomycotina</taxon>
        <taxon>Pucciniomycetes</taxon>
        <taxon>Pucciniales</taxon>
        <taxon>Sphaerophragmiaceae</taxon>
        <taxon>Austropuccinia</taxon>
    </lineage>
</organism>
<feature type="non-terminal residue" evidence="3">
    <location>
        <position position="1"/>
    </location>
</feature>
<dbReference type="Pfam" id="PF12697">
    <property type="entry name" value="Abhydrolase_6"/>
    <property type="match status" value="1"/>
</dbReference>
<evidence type="ECO:0000313" key="3">
    <source>
        <dbReference type="EMBL" id="MBW0533050.1"/>
    </source>
</evidence>
<accession>A0A9Q3IBC1</accession>
<dbReference type="Proteomes" id="UP000765509">
    <property type="component" value="Unassembled WGS sequence"/>
</dbReference>
<gene>
    <name evidence="3" type="ORF">O181_072765</name>
</gene>
<feature type="chain" id="PRO_5040237075" description="AB hydrolase-1 domain-containing protein" evidence="1">
    <location>
        <begin position="24"/>
        <end position="365"/>
    </location>
</feature>
<dbReference type="InterPro" id="IPR000073">
    <property type="entry name" value="AB_hydrolase_1"/>
</dbReference>
<name>A0A9Q3IBC1_9BASI</name>
<dbReference type="AlphaFoldDB" id="A0A9Q3IBC1"/>
<sequence>MFQSSWFCWIFCLISSHFSYLLPQEIQKFQHWPHKKLLIPLAHPIKTSPSISSLENLAFANDKPFEDIFQHQSLTCWNRSNHIFPAAFPRTWSGSTSNPQLSASLSNLSDPKDIAFELHAQNLSAQLVIDPLNAKQPQLFISVARYYRKPQFITPLHHPLTLLLTHANGLHKETWEPTLAHLLSSSAGQNILEVWSFDVVNHGQSATINRSHLGTVFDWSDNARDILHFILSYLPHHQSAQSVLPKVLPRLNQFNPSFLLLDNCPPSVILPHKFRNRRLGLVGHSLGGCTAALAATSLPELFSIVILVDPVIGPKHHDFTNNAQKLASSAVIRRDQWKNSSDALNRMKAKLDFFGRWNPMVLERY</sequence>
<dbReference type="EMBL" id="AVOT02038224">
    <property type="protein sequence ID" value="MBW0533050.1"/>
    <property type="molecule type" value="Genomic_DNA"/>
</dbReference>
<reference evidence="3" key="1">
    <citation type="submission" date="2021-03" db="EMBL/GenBank/DDBJ databases">
        <title>Draft genome sequence of rust myrtle Austropuccinia psidii MF-1, a brazilian biotype.</title>
        <authorList>
            <person name="Quecine M.C."/>
            <person name="Pachon D.M.R."/>
            <person name="Bonatelli M.L."/>
            <person name="Correr F.H."/>
            <person name="Franceschini L.M."/>
            <person name="Leite T.F."/>
            <person name="Margarido G.R.A."/>
            <person name="Almeida C.A."/>
            <person name="Ferrarezi J.A."/>
            <person name="Labate C.A."/>
        </authorList>
    </citation>
    <scope>NUCLEOTIDE SEQUENCE</scope>
    <source>
        <strain evidence="3">MF-1</strain>
    </source>
</reference>
<feature type="signal peptide" evidence="1">
    <location>
        <begin position="1"/>
        <end position="23"/>
    </location>
</feature>
<evidence type="ECO:0000313" key="4">
    <source>
        <dbReference type="Proteomes" id="UP000765509"/>
    </source>
</evidence>
<evidence type="ECO:0000259" key="2">
    <source>
        <dbReference type="Pfam" id="PF12697"/>
    </source>
</evidence>
<keyword evidence="1" id="KW-0732">Signal</keyword>